<organism evidence="2 3">
    <name type="scientific">Zymoseptoria tritici ST99CH_1E4</name>
    <dbReference type="NCBI Taxonomy" id="1276532"/>
    <lineage>
        <taxon>Eukaryota</taxon>
        <taxon>Fungi</taxon>
        <taxon>Dikarya</taxon>
        <taxon>Ascomycota</taxon>
        <taxon>Pezizomycotina</taxon>
        <taxon>Dothideomycetes</taxon>
        <taxon>Dothideomycetidae</taxon>
        <taxon>Mycosphaerellales</taxon>
        <taxon>Mycosphaerellaceae</taxon>
        <taxon>Zymoseptoria</taxon>
    </lineage>
</organism>
<dbReference type="EMBL" id="LT854260">
    <property type="protein sequence ID" value="SMR57068.1"/>
    <property type="molecule type" value="Genomic_DNA"/>
</dbReference>
<accession>A0A2H1GU46</accession>
<feature type="region of interest" description="Disordered" evidence="1">
    <location>
        <begin position="924"/>
        <end position="946"/>
    </location>
</feature>
<reference evidence="3" key="1">
    <citation type="submission" date="2017-05" db="EMBL/GenBank/DDBJ databases">
        <authorList>
            <person name="Song R."/>
            <person name="Chenine A.L."/>
            <person name="Ruprecht R.M."/>
        </authorList>
    </citation>
    <scope>NUCLEOTIDE SEQUENCE [LARGE SCALE GENOMIC DNA]</scope>
</reference>
<dbReference type="Proteomes" id="UP000245764">
    <property type="component" value="Chromosome 8"/>
</dbReference>
<name>A0A2H1GU46_ZYMTR</name>
<gene>
    <name evidence="2" type="ORF">ZT1E4_G8665</name>
</gene>
<evidence type="ECO:0000256" key="1">
    <source>
        <dbReference type="SAM" id="MobiDB-lite"/>
    </source>
</evidence>
<sequence length="946" mass="105886">MSRALSSDLVNWNKLDHDGKASTQAKDFTTILADMLKISFASFTTQSPWLMGTTLHISLPQPDFEKLKIKIAEVADRCYSIVTFWVDENEDAVYLRMCIEVWQAARSDSKKGCRTLSMVNGLPADSPHRSQLIKVYHNSRTTDRPAYSVRGKSASYPGDQDLFHFLRMSTRLSSISLDTYKRVLSVDSEGSLDSDKIIAQAVTSEDRSMLTVACTATQDARAQGLFSRLGETMTPDGLDWLDFELKQQLSFADRSFEGQWGVVVHLPGVPAAMALEKRRPSFFVPWSGDSPFGSQVHILDVKVIEHSYCMLISSSRKPSRDECKGMAKELEEKLNVPSTGKSWVTHPFKKELAPWFRADGVLDKHFKEQVINKQAEKVTAESRVCEARPEGLLYVPTDSGSDTAPKFDPGSDPVAMIGPRGPVVLILVTRQSGDDGDKTRTTIPKQATTLLGSRLLFHRQEGDTIIWLVEMCSSNQHDFDERIMMSHIPRSGDKPIFLMSVNPDRVTRRPEEVPIILKIVQDSGGVWVTQGLPMGEGTSNETWTVVEGDAVEVLMKRLAIDRQRALEAGTPNRGDSMATRVNDAISRSTETLPQIATLHDVFDWFMACHGFTNILLVARNLPNNSNVEKISGNGSQNRQLQFLRNMLPPAWREANPDAIFEWKAFRSAYTDDFVNGLGEQLTKIGGKTLILMVRPDQVVKSMTQLSRLEGLLCEGDNGAMSFQWDYKTCLEVGEALQLDQEQSKHPSVQTWATAWKDSNRAVPGRGSWPTVQLHLWCFKGKTSETAIRHVKNADECSQAIKLSSYQGGDYVDPHFLERGKRGFNAPTQQKYQAYFEELFPSDKFNAKIIFPPKDGSYNCRCEGKGKSEDHDPECQCACSYCVRQRSCPCEDWAKCECPPICNCNCADCHKTLTDEEKAKKLLKSELSKKRKREQADDAQAVPAGAP</sequence>
<protein>
    <submittedName>
        <fullName evidence="2">Uncharacterized protein</fullName>
    </submittedName>
</protein>
<proteinExistence type="predicted"/>
<dbReference type="AlphaFoldDB" id="A0A2H1GU46"/>
<evidence type="ECO:0000313" key="2">
    <source>
        <dbReference type="EMBL" id="SMR57068.1"/>
    </source>
</evidence>
<evidence type="ECO:0000313" key="3">
    <source>
        <dbReference type="Proteomes" id="UP000245764"/>
    </source>
</evidence>